<dbReference type="InterPro" id="IPR014284">
    <property type="entry name" value="RNA_pol_sigma-70_dom"/>
</dbReference>
<dbReference type="OrthoDB" id="9782991at2"/>
<dbReference type="AlphaFoldDB" id="A0A4Y8VVH9"/>
<dbReference type="GO" id="GO:0016987">
    <property type="term" value="F:sigma factor activity"/>
    <property type="evidence" value="ECO:0007669"/>
    <property type="project" value="UniProtKB-KW"/>
</dbReference>
<dbReference type="Pfam" id="PF04542">
    <property type="entry name" value="Sigma70_r2"/>
    <property type="match status" value="1"/>
</dbReference>
<evidence type="ECO:0000256" key="1">
    <source>
        <dbReference type="ARBA" id="ARBA00010641"/>
    </source>
</evidence>
<feature type="domain" description="RNA polymerase sigma factor 70 region 4 type 2" evidence="6">
    <location>
        <begin position="113"/>
        <end position="162"/>
    </location>
</feature>
<dbReference type="GeneID" id="302993951"/>
<dbReference type="GO" id="GO:0006352">
    <property type="term" value="P:DNA-templated transcription initiation"/>
    <property type="evidence" value="ECO:0007669"/>
    <property type="project" value="InterPro"/>
</dbReference>
<proteinExistence type="inferred from homology"/>
<keyword evidence="4" id="KW-0804">Transcription</keyword>
<sequence>MKPTTVTQQQMIADFYKEYQVKLVNFAVARLGNWQEAEDLVQDVFVKLMTYDGIINKTTIRSFVFTITNHEVMNILRRRACRHKVEENVAYEQELQHCAVERVVEYHDTLRMVNYCVDQLTPSCAKVYRLTLFDGKCAGEIAKELNVSKRTVESQLLTSRKKVRMMLQAI</sequence>
<dbReference type="Gene3D" id="1.10.1740.10">
    <property type="match status" value="1"/>
</dbReference>
<evidence type="ECO:0000259" key="6">
    <source>
        <dbReference type="Pfam" id="PF08281"/>
    </source>
</evidence>
<dbReference type="Proteomes" id="UP000297872">
    <property type="component" value="Unassembled WGS sequence"/>
</dbReference>
<gene>
    <name evidence="7" type="ORF">EXN75_01410</name>
</gene>
<dbReference type="PANTHER" id="PTHR43133:SF46">
    <property type="entry name" value="RNA POLYMERASE SIGMA-70 FACTOR ECF SUBFAMILY"/>
    <property type="match status" value="1"/>
</dbReference>
<protein>
    <submittedName>
        <fullName evidence="7">Sigma-70 family RNA polymerase sigma factor</fullName>
    </submittedName>
</protein>
<dbReference type="SUPFAM" id="SSF88946">
    <property type="entry name" value="Sigma2 domain of RNA polymerase sigma factors"/>
    <property type="match status" value="1"/>
</dbReference>
<dbReference type="InterPro" id="IPR013249">
    <property type="entry name" value="RNA_pol_sigma70_r4_t2"/>
</dbReference>
<keyword evidence="3" id="KW-0731">Sigma factor</keyword>
<dbReference type="InterPro" id="IPR013325">
    <property type="entry name" value="RNA_pol_sigma_r2"/>
</dbReference>
<evidence type="ECO:0000313" key="8">
    <source>
        <dbReference type="Proteomes" id="UP000297872"/>
    </source>
</evidence>
<comment type="similarity">
    <text evidence="1">Belongs to the sigma-70 factor family. ECF subfamily.</text>
</comment>
<organism evidence="7 8">
    <name type="scientific">Segatella hominis</name>
    <dbReference type="NCBI Taxonomy" id="2518605"/>
    <lineage>
        <taxon>Bacteria</taxon>
        <taxon>Pseudomonadati</taxon>
        <taxon>Bacteroidota</taxon>
        <taxon>Bacteroidia</taxon>
        <taxon>Bacteroidales</taxon>
        <taxon>Prevotellaceae</taxon>
        <taxon>Segatella</taxon>
    </lineage>
</organism>
<evidence type="ECO:0000256" key="3">
    <source>
        <dbReference type="ARBA" id="ARBA00023082"/>
    </source>
</evidence>
<dbReference type="InterPro" id="IPR036388">
    <property type="entry name" value="WH-like_DNA-bd_sf"/>
</dbReference>
<dbReference type="Pfam" id="PF08281">
    <property type="entry name" value="Sigma70_r4_2"/>
    <property type="match status" value="1"/>
</dbReference>
<dbReference type="InterPro" id="IPR007627">
    <property type="entry name" value="RNA_pol_sigma70_r2"/>
</dbReference>
<dbReference type="RefSeq" id="WP_134842511.1">
    <property type="nucleotide sequence ID" value="NZ_SGVY01000003.1"/>
</dbReference>
<dbReference type="SUPFAM" id="SSF88659">
    <property type="entry name" value="Sigma3 and sigma4 domains of RNA polymerase sigma factors"/>
    <property type="match status" value="1"/>
</dbReference>
<evidence type="ECO:0000256" key="4">
    <source>
        <dbReference type="ARBA" id="ARBA00023163"/>
    </source>
</evidence>
<dbReference type="NCBIfam" id="TIGR02937">
    <property type="entry name" value="sigma70-ECF"/>
    <property type="match status" value="1"/>
</dbReference>
<evidence type="ECO:0000256" key="2">
    <source>
        <dbReference type="ARBA" id="ARBA00023015"/>
    </source>
</evidence>
<keyword evidence="2" id="KW-0805">Transcription regulation</keyword>
<dbReference type="GO" id="GO:0003677">
    <property type="term" value="F:DNA binding"/>
    <property type="evidence" value="ECO:0007669"/>
    <property type="project" value="InterPro"/>
</dbReference>
<keyword evidence="8" id="KW-1185">Reference proteome</keyword>
<name>A0A4Y8VVH9_9BACT</name>
<feature type="domain" description="RNA polymerase sigma-70 region 2" evidence="5">
    <location>
        <begin position="15"/>
        <end position="80"/>
    </location>
</feature>
<accession>A0A4Y8VVH9</accession>
<dbReference type="EMBL" id="SGVY01000003">
    <property type="protein sequence ID" value="TFH84268.1"/>
    <property type="molecule type" value="Genomic_DNA"/>
</dbReference>
<dbReference type="InterPro" id="IPR039425">
    <property type="entry name" value="RNA_pol_sigma-70-like"/>
</dbReference>
<evidence type="ECO:0000259" key="5">
    <source>
        <dbReference type="Pfam" id="PF04542"/>
    </source>
</evidence>
<dbReference type="Gene3D" id="1.10.10.10">
    <property type="entry name" value="Winged helix-like DNA-binding domain superfamily/Winged helix DNA-binding domain"/>
    <property type="match status" value="1"/>
</dbReference>
<evidence type="ECO:0000313" key="7">
    <source>
        <dbReference type="EMBL" id="TFH84268.1"/>
    </source>
</evidence>
<dbReference type="InterPro" id="IPR013324">
    <property type="entry name" value="RNA_pol_sigma_r3/r4-like"/>
</dbReference>
<comment type="caution">
    <text evidence="7">The sequence shown here is derived from an EMBL/GenBank/DDBJ whole genome shotgun (WGS) entry which is preliminary data.</text>
</comment>
<reference evidence="7 8" key="1">
    <citation type="submission" date="2019-02" db="EMBL/GenBank/DDBJ databases">
        <title>Draft Genome Sequence of the Prevotella sp. BCRC 81118, Isolated from Human Feces.</title>
        <authorList>
            <person name="Huang C.-H."/>
        </authorList>
    </citation>
    <scope>NUCLEOTIDE SEQUENCE [LARGE SCALE GENOMIC DNA]</scope>
    <source>
        <strain evidence="7 8">BCRC 81118</strain>
    </source>
</reference>
<dbReference type="PANTHER" id="PTHR43133">
    <property type="entry name" value="RNA POLYMERASE ECF-TYPE SIGMA FACTO"/>
    <property type="match status" value="1"/>
</dbReference>